<dbReference type="InterPro" id="IPR011013">
    <property type="entry name" value="Gal_mutarotase_sf_dom"/>
</dbReference>
<dbReference type="InterPro" id="IPR013784">
    <property type="entry name" value="Carb-bd-like_fold"/>
</dbReference>
<sequence length="636" mass="69269">MKQIYLFFAAAAAASALAACTKGSVSVAEDDRTYTLDNGIVTAVVAKESGDLVSLRYEGREVLATRLTPDGKPDLEIDPPGANPDGLNRGMTDHQYGFWSHDAMGPRGTRDAETWITIDPSANRGMRAEVAVKGISEGRKMGTGPGASADGQFASDIEIRYAVEEGSPVVYTYCIFTHPEDYPATAIGEARFCAKLAPFFDWMSVDKSVDFHYPADHYAGDKYVYTAVQSENPAFGWSSTTDSIGFYILNPSMEYMSGGPTKVEFMGHRDTNPVAAPCVLNYWRSSHYGGAEVAVAEGERWEKVIGPFVIYLNSGSDHAGLYADARAKAAEEAAKWPYEWVSADAYAPSSERAEVSGRIVLNDSFGPGNFSVLHVGLTAPDAFWQRDAKHYQFWTLGSPDGSFIIPNVREGNYTLVAFADGVLGEFARTGISVEAGKPLDLGELEWTPVRKGRPVFEIGVPNRNGSEFSLFDSFRDPSVVLKYAETFPDDVHFTAEESDFSRDWPYLHVPHSEGKAEVRPFFGLSGSGRATPYTIDFNLDSEPAEGSVVTLRLAICGTAAEKLLVSVNGKAAGELKLKQTSDGIITRHGSHGIWYETEFGFPGSMLREGTNELALTMPAGSLNSGILYDYIRLELK</sequence>
<dbReference type="InterPro" id="IPR008979">
    <property type="entry name" value="Galactose-bd-like_sf"/>
</dbReference>
<proteinExistence type="inferred from homology"/>
<evidence type="ECO:0000256" key="8">
    <source>
        <dbReference type="SAM" id="MobiDB-lite"/>
    </source>
</evidence>
<comment type="catalytic activity">
    <reaction evidence="1">
        <text>Endotype eliminative cleavage of L-alpha-rhamnopyranosyl-(1-&gt;4)-alpha-D-galactopyranosyluronic acid bonds of rhamnogalacturonan I domains in ramified hairy regions of pectin leaving L-rhamnopyranose at the reducing end and 4-deoxy-4,5-unsaturated D-galactopyranosyluronic acid at the non-reducing end.</text>
        <dbReference type="EC" id="4.2.2.23"/>
    </reaction>
</comment>
<comment type="subcellular location">
    <subcellularLocation>
        <location evidence="2">Secreted</location>
    </subcellularLocation>
</comment>
<evidence type="ECO:0000256" key="5">
    <source>
        <dbReference type="ARBA" id="ARBA00022525"/>
    </source>
</evidence>
<dbReference type="CDD" id="cd10316">
    <property type="entry name" value="RGL4_M"/>
    <property type="match status" value="1"/>
</dbReference>
<dbReference type="InterPro" id="IPR051850">
    <property type="entry name" value="Polysacch_Lyase_4"/>
</dbReference>
<evidence type="ECO:0000256" key="3">
    <source>
        <dbReference type="ARBA" id="ARBA00010418"/>
    </source>
</evidence>
<reference evidence="12" key="2">
    <citation type="journal article" date="2021" name="PeerJ">
        <title>Extensive microbial diversity within the chicken gut microbiome revealed by metagenomics and culture.</title>
        <authorList>
            <person name="Gilroy R."/>
            <person name="Ravi A."/>
            <person name="Getino M."/>
            <person name="Pursley I."/>
            <person name="Horton D.L."/>
            <person name="Alikhan N.F."/>
            <person name="Baker D."/>
            <person name="Gharbi K."/>
            <person name="Hall N."/>
            <person name="Watson M."/>
            <person name="Adriaenssens E.M."/>
            <person name="Foster-Nyarko E."/>
            <person name="Jarju S."/>
            <person name="Secka A."/>
            <person name="Antonio M."/>
            <person name="Oren A."/>
            <person name="Chaudhuri R.R."/>
            <person name="La Ragione R."/>
            <person name="Hildebrand F."/>
            <person name="Pallen M.J."/>
        </authorList>
    </citation>
    <scope>NUCLEOTIDE SEQUENCE</scope>
    <source>
        <strain evidence="12">ChiHecec2B26-709</strain>
    </source>
</reference>
<dbReference type="EC" id="4.2.2.23" evidence="4"/>
<protein>
    <recommendedName>
        <fullName evidence="4">rhamnogalacturonan endolyase</fullName>
        <ecNumber evidence="4">4.2.2.23</ecNumber>
    </recommendedName>
</protein>
<dbReference type="InterPro" id="IPR029411">
    <property type="entry name" value="RG-lyase_III"/>
</dbReference>
<feature type="domain" description="Rhamnogalacturonan lyase" evidence="11">
    <location>
        <begin position="382"/>
        <end position="437"/>
    </location>
</feature>
<dbReference type="SUPFAM" id="SSF49785">
    <property type="entry name" value="Galactose-binding domain-like"/>
    <property type="match status" value="1"/>
</dbReference>
<evidence type="ECO:0000256" key="1">
    <source>
        <dbReference type="ARBA" id="ARBA00001324"/>
    </source>
</evidence>
<dbReference type="Gene3D" id="2.60.120.260">
    <property type="entry name" value="Galactose-binding domain-like"/>
    <property type="match status" value="1"/>
</dbReference>
<evidence type="ECO:0000256" key="2">
    <source>
        <dbReference type="ARBA" id="ARBA00004613"/>
    </source>
</evidence>
<evidence type="ECO:0000256" key="7">
    <source>
        <dbReference type="ARBA" id="ARBA00023239"/>
    </source>
</evidence>
<dbReference type="GO" id="GO:0030246">
    <property type="term" value="F:carbohydrate binding"/>
    <property type="evidence" value="ECO:0007669"/>
    <property type="project" value="InterPro"/>
</dbReference>
<gene>
    <name evidence="12" type="ORF">IAC35_05610</name>
</gene>
<name>A0A9D1GP53_9BACT</name>
<feature type="region of interest" description="Disordered" evidence="8">
    <location>
        <begin position="68"/>
        <end position="88"/>
    </location>
</feature>
<evidence type="ECO:0000259" key="10">
    <source>
        <dbReference type="Pfam" id="PF14683"/>
    </source>
</evidence>
<feature type="chain" id="PRO_5039466903" description="rhamnogalacturonan endolyase" evidence="9">
    <location>
        <begin position="19"/>
        <end position="636"/>
    </location>
</feature>
<dbReference type="PANTHER" id="PTHR32018">
    <property type="entry name" value="RHAMNOGALACTURONATE LYASE FAMILY PROTEIN"/>
    <property type="match status" value="1"/>
</dbReference>
<reference evidence="12" key="1">
    <citation type="submission" date="2020-10" db="EMBL/GenBank/DDBJ databases">
        <authorList>
            <person name="Gilroy R."/>
        </authorList>
    </citation>
    <scope>NUCLEOTIDE SEQUENCE</scope>
    <source>
        <strain evidence="12">ChiHecec2B26-709</strain>
    </source>
</reference>
<dbReference type="GO" id="GO:0005576">
    <property type="term" value="C:extracellular region"/>
    <property type="evidence" value="ECO:0007669"/>
    <property type="project" value="UniProtKB-SubCell"/>
</dbReference>
<organism evidence="12 13">
    <name type="scientific">Candidatus Cryptobacteroides merdipullorum</name>
    <dbReference type="NCBI Taxonomy" id="2840771"/>
    <lineage>
        <taxon>Bacteria</taxon>
        <taxon>Pseudomonadati</taxon>
        <taxon>Bacteroidota</taxon>
        <taxon>Bacteroidia</taxon>
        <taxon>Bacteroidales</taxon>
        <taxon>Candidatus Cryptobacteroides</taxon>
    </lineage>
</organism>
<dbReference type="GO" id="GO:0102210">
    <property type="term" value="F:rhamnogalacturonan endolyase activity"/>
    <property type="evidence" value="ECO:0007669"/>
    <property type="project" value="UniProtKB-EC"/>
</dbReference>
<dbReference type="SUPFAM" id="SSF49452">
    <property type="entry name" value="Starch-binding domain-like"/>
    <property type="match status" value="1"/>
</dbReference>
<comment type="similarity">
    <text evidence="3">Belongs to the polysaccharide lyase 4 family.</text>
</comment>
<dbReference type="Pfam" id="PF14683">
    <property type="entry name" value="CBM-like"/>
    <property type="match status" value="1"/>
</dbReference>
<evidence type="ECO:0000313" key="13">
    <source>
        <dbReference type="Proteomes" id="UP000886881"/>
    </source>
</evidence>
<dbReference type="GO" id="GO:0005975">
    <property type="term" value="P:carbohydrate metabolic process"/>
    <property type="evidence" value="ECO:0007669"/>
    <property type="project" value="InterPro"/>
</dbReference>
<dbReference type="EMBL" id="DVLC01000106">
    <property type="protein sequence ID" value="HIT47314.1"/>
    <property type="molecule type" value="Genomic_DNA"/>
</dbReference>
<dbReference type="Proteomes" id="UP000886881">
    <property type="component" value="Unassembled WGS sequence"/>
</dbReference>
<feature type="domain" description="Rhamnogalacturonan lyase" evidence="10">
    <location>
        <begin position="455"/>
        <end position="633"/>
    </location>
</feature>
<dbReference type="PROSITE" id="PS51257">
    <property type="entry name" value="PROKAR_LIPOPROTEIN"/>
    <property type="match status" value="1"/>
</dbReference>
<keyword evidence="6 9" id="KW-0732">Signal</keyword>
<accession>A0A9D1GP53</accession>
<evidence type="ECO:0000256" key="6">
    <source>
        <dbReference type="ARBA" id="ARBA00022729"/>
    </source>
</evidence>
<comment type="caution">
    <text evidence="12">The sequence shown here is derived from an EMBL/GenBank/DDBJ whole genome shotgun (WGS) entry which is preliminary data.</text>
</comment>
<evidence type="ECO:0000256" key="4">
    <source>
        <dbReference type="ARBA" id="ARBA00012437"/>
    </source>
</evidence>
<keyword evidence="7" id="KW-0456">Lyase</keyword>
<dbReference type="Gene3D" id="2.60.40.1120">
    <property type="entry name" value="Carboxypeptidase-like, regulatory domain"/>
    <property type="match status" value="1"/>
</dbReference>
<dbReference type="PANTHER" id="PTHR32018:SF1">
    <property type="entry name" value="RHAMNOGALACTURONAN ENDOLYASE"/>
    <property type="match status" value="1"/>
</dbReference>
<dbReference type="AlphaFoldDB" id="A0A9D1GP53"/>
<evidence type="ECO:0000259" key="11">
    <source>
        <dbReference type="Pfam" id="PF14686"/>
    </source>
</evidence>
<dbReference type="SUPFAM" id="SSF74650">
    <property type="entry name" value="Galactose mutarotase-like"/>
    <property type="match status" value="1"/>
</dbReference>
<evidence type="ECO:0000313" key="12">
    <source>
        <dbReference type="EMBL" id="HIT47314.1"/>
    </source>
</evidence>
<evidence type="ECO:0000256" key="9">
    <source>
        <dbReference type="SAM" id="SignalP"/>
    </source>
</evidence>
<feature type="signal peptide" evidence="9">
    <location>
        <begin position="1"/>
        <end position="18"/>
    </location>
</feature>
<keyword evidence="5" id="KW-0964">Secreted</keyword>
<dbReference type="InterPro" id="IPR029413">
    <property type="entry name" value="RG-lyase_II"/>
</dbReference>
<dbReference type="Pfam" id="PF14686">
    <property type="entry name" value="fn3_3"/>
    <property type="match status" value="1"/>
</dbReference>